<proteinExistence type="predicted"/>
<dbReference type="Proteomes" id="UP001356308">
    <property type="component" value="Unassembled WGS sequence"/>
</dbReference>
<organism evidence="2 3">
    <name type="scientific">Maribacter cobaltidurans</name>
    <dbReference type="NCBI Taxonomy" id="1178778"/>
    <lineage>
        <taxon>Bacteria</taxon>
        <taxon>Pseudomonadati</taxon>
        <taxon>Bacteroidota</taxon>
        <taxon>Flavobacteriia</taxon>
        <taxon>Flavobacteriales</taxon>
        <taxon>Flavobacteriaceae</taxon>
        <taxon>Maribacter</taxon>
    </lineage>
</organism>
<evidence type="ECO:0000313" key="2">
    <source>
        <dbReference type="EMBL" id="MEE1974502.1"/>
    </source>
</evidence>
<feature type="signal peptide" evidence="1">
    <location>
        <begin position="1"/>
        <end position="20"/>
    </location>
</feature>
<evidence type="ECO:0000256" key="1">
    <source>
        <dbReference type="SAM" id="SignalP"/>
    </source>
</evidence>
<evidence type="ECO:0008006" key="4">
    <source>
        <dbReference type="Google" id="ProtNLM"/>
    </source>
</evidence>
<feature type="chain" id="PRO_5046394594" description="DUF3575 domain-containing protein" evidence="1">
    <location>
        <begin position="21"/>
        <end position="177"/>
    </location>
</feature>
<dbReference type="RefSeq" id="WP_272649345.1">
    <property type="nucleotide sequence ID" value="NZ_JAZDDG010000001.1"/>
</dbReference>
<reference evidence="2 3" key="1">
    <citation type="submission" date="2024-01" db="EMBL/GenBank/DDBJ databases">
        <title>Maribacter spp. originated from different algae showed divergent polysaccharides utilization ability.</title>
        <authorList>
            <person name="Wang H."/>
            <person name="Wu Y."/>
        </authorList>
    </citation>
    <scope>NUCLEOTIDE SEQUENCE [LARGE SCALE GENOMIC DNA]</scope>
    <source>
        <strain evidence="2 3">PR1</strain>
    </source>
</reference>
<accession>A0ABU7ING0</accession>
<protein>
    <recommendedName>
        <fullName evidence="4">DUF3575 domain-containing protein</fullName>
    </recommendedName>
</protein>
<keyword evidence="3" id="KW-1185">Reference proteome</keyword>
<sequence>MKNALSFILLLSITSSIAQLDNNVEDHQLQLSLPMPGILYEKGIAKNATLSMEAIAGLNLRGCTGCETQFGVYPIIRGQYRYYYNMDRRLDKGKNISGNSGNYLGGLLLYQDGNALIGNWDTNSVLAIGPVYGLQRTYRRGFFYRLETGVAYFEDDFNSGVTLILAARLGWIIRKRR</sequence>
<keyword evidence="1" id="KW-0732">Signal</keyword>
<comment type="caution">
    <text evidence="2">The sequence shown here is derived from an EMBL/GenBank/DDBJ whole genome shotgun (WGS) entry which is preliminary data.</text>
</comment>
<name>A0ABU7ING0_9FLAO</name>
<gene>
    <name evidence="2" type="ORF">V1I91_00365</name>
</gene>
<dbReference type="EMBL" id="JAZDDG010000001">
    <property type="protein sequence ID" value="MEE1974502.1"/>
    <property type="molecule type" value="Genomic_DNA"/>
</dbReference>
<evidence type="ECO:0000313" key="3">
    <source>
        <dbReference type="Proteomes" id="UP001356308"/>
    </source>
</evidence>